<comment type="catalytic activity">
    <reaction evidence="7">
        <text>Endonucleolytic cleavage to 5'-phosphooligonucleotide end-products.</text>
        <dbReference type="EC" id="3.1.21.2"/>
    </reaction>
</comment>
<comment type="cofactor">
    <cofactor evidence="7">
        <name>Zn(2+)</name>
        <dbReference type="ChEBI" id="CHEBI:29105"/>
    </cofactor>
    <text evidence="7">Binds 3 Zn(2+) ions.</text>
</comment>
<evidence type="ECO:0000256" key="6">
    <source>
        <dbReference type="ARBA" id="ARBA00023204"/>
    </source>
</evidence>
<evidence type="ECO:0000256" key="2">
    <source>
        <dbReference type="ARBA" id="ARBA00022723"/>
    </source>
</evidence>
<feature type="binding site" evidence="7">
    <location>
        <position position="144"/>
    </location>
    <ligand>
        <name>Zn(2+)</name>
        <dbReference type="ChEBI" id="CHEBI:29105"/>
        <label>2</label>
    </ligand>
</feature>
<dbReference type="HAMAP" id="MF_00152">
    <property type="entry name" value="Nfo"/>
    <property type="match status" value="1"/>
</dbReference>
<dbReference type="InterPro" id="IPR013022">
    <property type="entry name" value="Xyl_isomerase-like_TIM-brl"/>
</dbReference>
<protein>
    <recommendedName>
        <fullName evidence="7">Probable endonuclease 4</fullName>
        <ecNumber evidence="7">3.1.21.2</ecNumber>
    </recommendedName>
    <alternativeName>
        <fullName evidence="7">Endodeoxyribonuclease IV</fullName>
    </alternativeName>
    <alternativeName>
        <fullName evidence="7">Endonuclease IV</fullName>
    </alternativeName>
</protein>
<feature type="binding site" evidence="7">
    <location>
        <position position="228"/>
    </location>
    <ligand>
        <name>Zn(2+)</name>
        <dbReference type="ChEBI" id="CHEBI:29105"/>
        <label>3</label>
    </ligand>
</feature>
<dbReference type="InterPro" id="IPR018246">
    <property type="entry name" value="AP_endonuc_F2_Zn_BS"/>
</dbReference>
<evidence type="ECO:0000256" key="7">
    <source>
        <dbReference type="HAMAP-Rule" id="MF_00152"/>
    </source>
</evidence>
<dbReference type="PANTHER" id="PTHR21445">
    <property type="entry name" value="ENDONUCLEASE IV ENDODEOXYRIBONUCLEASE IV"/>
    <property type="match status" value="1"/>
</dbReference>
<feature type="binding site" evidence="7">
    <location>
        <position position="260"/>
    </location>
    <ligand>
        <name>Zn(2+)</name>
        <dbReference type="ChEBI" id="CHEBI:29105"/>
        <label>2</label>
    </ligand>
</feature>
<evidence type="ECO:0000313" key="9">
    <source>
        <dbReference type="EMBL" id="QSV46263.1"/>
    </source>
</evidence>
<feature type="binding site" evidence="7">
    <location>
        <position position="67"/>
    </location>
    <ligand>
        <name>Zn(2+)</name>
        <dbReference type="ChEBI" id="CHEBI:29105"/>
        <label>1</label>
    </ligand>
</feature>
<keyword evidence="7" id="KW-0255">Endonuclease</keyword>
<keyword evidence="2 7" id="KW-0479">Metal-binding</keyword>
<dbReference type="EMBL" id="CP071382">
    <property type="protein sequence ID" value="QSV46263.1"/>
    <property type="molecule type" value="Genomic_DNA"/>
</dbReference>
<keyword evidence="6 7" id="KW-0234">DNA repair</keyword>
<keyword evidence="10" id="KW-1185">Reference proteome</keyword>
<feature type="binding site" evidence="7">
    <location>
        <position position="230"/>
    </location>
    <ligand>
        <name>Zn(2+)</name>
        <dbReference type="ChEBI" id="CHEBI:29105"/>
        <label>3</label>
    </ligand>
</feature>
<dbReference type="InterPro" id="IPR036237">
    <property type="entry name" value="Xyl_isomerase-like_sf"/>
</dbReference>
<dbReference type="Pfam" id="PF01261">
    <property type="entry name" value="AP_endonuc_2"/>
    <property type="match status" value="1"/>
</dbReference>
<dbReference type="PROSITE" id="PS00731">
    <property type="entry name" value="AP_NUCLEASE_F2_3"/>
    <property type="match status" value="1"/>
</dbReference>
<dbReference type="PROSITE" id="PS00729">
    <property type="entry name" value="AP_NUCLEASE_F2_1"/>
    <property type="match status" value="1"/>
</dbReference>
<dbReference type="PROSITE" id="PS00730">
    <property type="entry name" value="AP_NUCLEASE_F2_2"/>
    <property type="match status" value="1"/>
</dbReference>
<dbReference type="CDD" id="cd00019">
    <property type="entry name" value="AP2Ec"/>
    <property type="match status" value="1"/>
</dbReference>
<sequence length="290" mass="31921">MDYFGAHMSIAGGLHNAPDRGVKVGCGVIQIFTQNSNQWRGKVPSDSDVALFREKWEESGLHEIVCHDIYLINLAAPPGETRDKSLLSFREEMERCARLGITKIVMHPGAHVGDGEETGIRRICEAFDALIPAVPEFTGKILLETTAGQGTNLGYTFEHLRAIMDGSAHPDRFAVCYDTCHTFAAGYDITTPEGYKQVFADFDRIIGIDRLQCFHINDSKKGLNCRVDRHEHIGQGAMGLEGFRSLVNDPSFANIPKILETPKGDDDEFDVMNLKTLRGLIGAEPAAGTN</sequence>
<evidence type="ECO:0000259" key="8">
    <source>
        <dbReference type="Pfam" id="PF01261"/>
    </source>
</evidence>
<comment type="function">
    <text evidence="7">Endonuclease IV plays a role in DNA repair. It cleaves phosphodiester bonds at apurinic or apyrimidinic (AP) sites, generating a 3'-hydroxyl group and a 5'-terminal sugar phosphate.</text>
</comment>
<dbReference type="RefSeq" id="WP_207164047.1">
    <property type="nucleotide sequence ID" value="NZ_CP071382.1"/>
</dbReference>
<dbReference type="SUPFAM" id="SSF51658">
    <property type="entry name" value="Xylose isomerase-like"/>
    <property type="match status" value="1"/>
</dbReference>
<dbReference type="PANTHER" id="PTHR21445:SF0">
    <property type="entry name" value="APURINIC-APYRIMIDINIC ENDONUCLEASE"/>
    <property type="match status" value="1"/>
</dbReference>
<evidence type="ECO:0000256" key="3">
    <source>
        <dbReference type="ARBA" id="ARBA00022763"/>
    </source>
</evidence>
<gene>
    <name evidence="7" type="primary">nfo</name>
    <name evidence="9" type="ORF">JZM60_03005</name>
</gene>
<evidence type="ECO:0000313" key="10">
    <source>
        <dbReference type="Proteomes" id="UP000663651"/>
    </source>
</evidence>
<feature type="binding site" evidence="7">
    <location>
        <position position="181"/>
    </location>
    <ligand>
        <name>Zn(2+)</name>
        <dbReference type="ChEBI" id="CHEBI:29105"/>
        <label>3</label>
    </ligand>
</feature>
<comment type="similarity">
    <text evidence="1 7">Belongs to the AP endonuclease 2 family.</text>
</comment>
<dbReference type="PROSITE" id="PS51432">
    <property type="entry name" value="AP_NUCLEASE_F2_4"/>
    <property type="match status" value="1"/>
</dbReference>
<dbReference type="SMART" id="SM00518">
    <property type="entry name" value="AP2Ec"/>
    <property type="match status" value="1"/>
</dbReference>
<evidence type="ECO:0000256" key="4">
    <source>
        <dbReference type="ARBA" id="ARBA00022801"/>
    </source>
</evidence>
<feature type="binding site" evidence="7">
    <location>
        <position position="178"/>
    </location>
    <ligand>
        <name>Zn(2+)</name>
        <dbReference type="ChEBI" id="CHEBI:29105"/>
        <label>2</label>
    </ligand>
</feature>
<dbReference type="NCBIfam" id="TIGR00587">
    <property type="entry name" value="nfo"/>
    <property type="match status" value="1"/>
</dbReference>
<dbReference type="Proteomes" id="UP000663651">
    <property type="component" value="Chromosome"/>
</dbReference>
<feature type="domain" description="Xylose isomerase-like TIM barrel" evidence="8">
    <location>
        <begin position="22"/>
        <end position="265"/>
    </location>
</feature>
<dbReference type="EC" id="3.1.21.2" evidence="7"/>
<keyword evidence="7" id="KW-0540">Nuclease</keyword>
<feature type="binding site" evidence="7">
    <location>
        <position position="144"/>
    </location>
    <ligand>
        <name>Zn(2+)</name>
        <dbReference type="ChEBI" id="CHEBI:29105"/>
        <label>1</label>
    </ligand>
</feature>
<accession>A0ABX7Q5R8</accession>
<reference evidence="9 10" key="1">
    <citation type="submission" date="2021-03" db="EMBL/GenBank/DDBJ databases">
        <title>Geobacter metallireducens gen. nov. sp. nov., a microorganism capable of coupling the complete oxidation of organic compounds to the reduction of iron and other metals.</title>
        <authorList>
            <person name="Li Y."/>
        </authorList>
    </citation>
    <scope>NUCLEOTIDE SEQUENCE [LARGE SCALE GENOMIC DNA]</scope>
    <source>
        <strain evidence="9 10">Jerry-YX</strain>
    </source>
</reference>
<dbReference type="Gene3D" id="3.20.20.150">
    <property type="entry name" value="Divalent-metal-dependent TIM barrel enzymes"/>
    <property type="match status" value="1"/>
</dbReference>
<keyword evidence="5 7" id="KW-0862">Zinc</keyword>
<organism evidence="9 10">
    <name type="scientific">Geobacter benzoatilyticus</name>
    <dbReference type="NCBI Taxonomy" id="2815309"/>
    <lineage>
        <taxon>Bacteria</taxon>
        <taxon>Pseudomonadati</taxon>
        <taxon>Thermodesulfobacteriota</taxon>
        <taxon>Desulfuromonadia</taxon>
        <taxon>Geobacterales</taxon>
        <taxon>Geobacteraceae</taxon>
        <taxon>Geobacter</taxon>
    </lineage>
</organism>
<keyword evidence="4 7" id="KW-0378">Hydrolase</keyword>
<evidence type="ECO:0000256" key="1">
    <source>
        <dbReference type="ARBA" id="ARBA00005340"/>
    </source>
</evidence>
<feature type="binding site" evidence="7">
    <location>
        <position position="107"/>
    </location>
    <ligand>
        <name>Zn(2+)</name>
        <dbReference type="ChEBI" id="CHEBI:29105"/>
        <label>1</label>
    </ligand>
</feature>
<dbReference type="InterPro" id="IPR001719">
    <property type="entry name" value="AP_endonuc_2"/>
</dbReference>
<evidence type="ECO:0000256" key="5">
    <source>
        <dbReference type="ARBA" id="ARBA00022833"/>
    </source>
</evidence>
<feature type="binding site" evidence="7">
    <location>
        <position position="215"/>
    </location>
    <ligand>
        <name>Zn(2+)</name>
        <dbReference type="ChEBI" id="CHEBI:29105"/>
        <label>2</label>
    </ligand>
</feature>
<proteinExistence type="inferred from homology"/>
<keyword evidence="3 7" id="KW-0227">DNA damage</keyword>
<name>A0ABX7Q5R8_9BACT</name>